<dbReference type="GeneID" id="115881517"/>
<dbReference type="RefSeq" id="XP_030754900.1">
    <property type="nucleotide sequence ID" value="XM_030899040.1"/>
</dbReference>
<dbReference type="InParanoid" id="A0A6J2XVW0"/>
<sequence>MSAGNDDHSDLDIGMGKTIKHCSKFKYLGVTLSSDGKSNENISNKIGQGRRIIRELNSLLWSDRISRRIKQMMYNCIFESVCPYGSETWELTRRNKDRLLALEMDYWRRSSRTSRLDYVRNVCIREQMQVNGTILDRIQAIAMVWPPPKNRRFENTQEVRDWIPVERRKRGRPARTWQDDVQEAMLKRLAT</sequence>
<dbReference type="OrthoDB" id="6772657at2759"/>
<organism evidence="1 2">
    <name type="scientific">Sitophilus oryzae</name>
    <name type="common">Rice weevil</name>
    <name type="synonym">Curculio oryzae</name>
    <dbReference type="NCBI Taxonomy" id="7048"/>
    <lineage>
        <taxon>Eukaryota</taxon>
        <taxon>Metazoa</taxon>
        <taxon>Ecdysozoa</taxon>
        <taxon>Arthropoda</taxon>
        <taxon>Hexapoda</taxon>
        <taxon>Insecta</taxon>
        <taxon>Pterygota</taxon>
        <taxon>Neoptera</taxon>
        <taxon>Endopterygota</taxon>
        <taxon>Coleoptera</taxon>
        <taxon>Polyphaga</taxon>
        <taxon>Cucujiformia</taxon>
        <taxon>Curculionidae</taxon>
        <taxon>Dryophthorinae</taxon>
        <taxon>Sitophilus</taxon>
    </lineage>
</organism>
<accession>A0A6J2XVW0</accession>
<dbReference type="Proteomes" id="UP000504635">
    <property type="component" value="Unplaced"/>
</dbReference>
<dbReference type="AlphaFoldDB" id="A0A6J2XVW0"/>
<evidence type="ECO:0000313" key="2">
    <source>
        <dbReference type="RefSeq" id="XP_030754900.1"/>
    </source>
</evidence>
<proteinExistence type="predicted"/>
<reference evidence="2" key="1">
    <citation type="submission" date="2025-08" db="UniProtKB">
        <authorList>
            <consortium name="RefSeq"/>
        </authorList>
    </citation>
    <scope>IDENTIFICATION</scope>
    <source>
        <tissue evidence="2">Gonads</tissue>
    </source>
</reference>
<dbReference type="KEGG" id="soy:115881517"/>
<gene>
    <name evidence="2" type="primary">LOC115881517</name>
</gene>
<dbReference type="PANTHER" id="PTHR47027">
    <property type="entry name" value="REVERSE TRANSCRIPTASE DOMAIN-CONTAINING PROTEIN"/>
    <property type="match status" value="1"/>
</dbReference>
<keyword evidence="1" id="KW-1185">Reference proteome</keyword>
<dbReference type="PANTHER" id="PTHR47027:SF25">
    <property type="entry name" value="REVERSE TRANSCRIPTASE DOMAIN-CONTAINING PROTEIN"/>
    <property type="match status" value="1"/>
</dbReference>
<name>A0A6J2XVW0_SITOR</name>
<protein>
    <submittedName>
        <fullName evidence="2">Uncharacterized protein LOC115881517</fullName>
    </submittedName>
</protein>
<evidence type="ECO:0000313" key="1">
    <source>
        <dbReference type="Proteomes" id="UP000504635"/>
    </source>
</evidence>